<dbReference type="PANTHER" id="PTHR43580:SF8">
    <property type="entry name" value="6-PHOSPHOGLUCONATE DEHYDROGENASE NADP-BINDING DOMAIN-CONTAINING PROTEIN-RELATED"/>
    <property type="match status" value="1"/>
</dbReference>
<evidence type="ECO:0000313" key="6">
    <source>
        <dbReference type="Proteomes" id="UP000030653"/>
    </source>
</evidence>
<feature type="compositionally biased region" description="Low complexity" evidence="2">
    <location>
        <begin position="33"/>
        <end position="45"/>
    </location>
</feature>
<dbReference type="InterPro" id="IPR006115">
    <property type="entry name" value="6PGDH_NADP-bd"/>
</dbReference>
<protein>
    <recommendedName>
        <fullName evidence="7">NADP-binding protein</fullName>
    </recommendedName>
</protein>
<dbReference type="InterPro" id="IPR002204">
    <property type="entry name" value="3-OH-isobutyrate_DH-rel_CS"/>
</dbReference>
<evidence type="ECO:0008006" key="7">
    <source>
        <dbReference type="Google" id="ProtNLM"/>
    </source>
</evidence>
<name>M5GDR9_DACPD</name>
<accession>M5GDR9</accession>
<dbReference type="OrthoDB" id="435038at2759"/>
<dbReference type="Proteomes" id="UP000030653">
    <property type="component" value="Unassembled WGS sequence"/>
</dbReference>
<dbReference type="STRING" id="1858805.M5GDR9"/>
<dbReference type="InterPro" id="IPR051265">
    <property type="entry name" value="HIBADH-related_NP60_sf"/>
</dbReference>
<dbReference type="Gene3D" id="3.40.50.720">
    <property type="entry name" value="NAD(P)-binding Rossmann-like Domain"/>
    <property type="match status" value="1"/>
</dbReference>
<dbReference type="OMA" id="ERDHRPG"/>
<dbReference type="SUPFAM" id="SSF51735">
    <property type="entry name" value="NAD(P)-binding Rossmann-fold domains"/>
    <property type="match status" value="1"/>
</dbReference>
<evidence type="ECO:0000259" key="4">
    <source>
        <dbReference type="Pfam" id="PF14833"/>
    </source>
</evidence>
<dbReference type="Pfam" id="PF14833">
    <property type="entry name" value="NAD_binding_11"/>
    <property type="match status" value="1"/>
</dbReference>
<evidence type="ECO:0000256" key="1">
    <source>
        <dbReference type="ARBA" id="ARBA00007598"/>
    </source>
</evidence>
<feature type="domain" description="6-phosphogluconate dehydrogenase NADP-binding" evidence="3">
    <location>
        <begin position="63"/>
        <end position="235"/>
    </location>
</feature>
<feature type="domain" description="3-hydroxyisobutyrate dehydrogenase-like NAD-binding" evidence="4">
    <location>
        <begin position="246"/>
        <end position="348"/>
    </location>
</feature>
<evidence type="ECO:0000259" key="3">
    <source>
        <dbReference type="Pfam" id="PF03446"/>
    </source>
</evidence>
<dbReference type="HOGENOM" id="CLU_035117_5_2_1"/>
<dbReference type="InterPro" id="IPR036291">
    <property type="entry name" value="NAD(P)-bd_dom_sf"/>
</dbReference>
<proteinExistence type="inferred from homology"/>
<dbReference type="PROSITE" id="PS00895">
    <property type="entry name" value="3_HYDROXYISOBUT_DH"/>
    <property type="match status" value="1"/>
</dbReference>
<reference evidence="5 6" key="1">
    <citation type="journal article" date="2012" name="Science">
        <title>The Paleozoic origin of enzymatic lignin decomposition reconstructed from 31 fungal genomes.</title>
        <authorList>
            <person name="Floudas D."/>
            <person name="Binder M."/>
            <person name="Riley R."/>
            <person name="Barry K."/>
            <person name="Blanchette R.A."/>
            <person name="Henrissat B."/>
            <person name="Martinez A.T."/>
            <person name="Otillar R."/>
            <person name="Spatafora J.W."/>
            <person name="Yadav J.S."/>
            <person name="Aerts A."/>
            <person name="Benoit I."/>
            <person name="Boyd A."/>
            <person name="Carlson A."/>
            <person name="Copeland A."/>
            <person name="Coutinho P.M."/>
            <person name="de Vries R.P."/>
            <person name="Ferreira P."/>
            <person name="Findley K."/>
            <person name="Foster B."/>
            <person name="Gaskell J."/>
            <person name="Glotzer D."/>
            <person name="Gorecki P."/>
            <person name="Heitman J."/>
            <person name="Hesse C."/>
            <person name="Hori C."/>
            <person name="Igarashi K."/>
            <person name="Jurgens J.A."/>
            <person name="Kallen N."/>
            <person name="Kersten P."/>
            <person name="Kohler A."/>
            <person name="Kuees U."/>
            <person name="Kumar T.K.A."/>
            <person name="Kuo A."/>
            <person name="LaButti K."/>
            <person name="Larrondo L.F."/>
            <person name="Lindquist E."/>
            <person name="Ling A."/>
            <person name="Lombard V."/>
            <person name="Lucas S."/>
            <person name="Lundell T."/>
            <person name="Martin R."/>
            <person name="McLaughlin D.J."/>
            <person name="Morgenstern I."/>
            <person name="Morin E."/>
            <person name="Murat C."/>
            <person name="Nagy L.G."/>
            <person name="Nolan M."/>
            <person name="Ohm R.A."/>
            <person name="Patyshakuliyeva A."/>
            <person name="Rokas A."/>
            <person name="Ruiz-Duenas F.J."/>
            <person name="Sabat G."/>
            <person name="Salamov A."/>
            <person name="Samejima M."/>
            <person name="Schmutz J."/>
            <person name="Slot J.C."/>
            <person name="St John F."/>
            <person name="Stenlid J."/>
            <person name="Sun H."/>
            <person name="Sun S."/>
            <person name="Syed K."/>
            <person name="Tsang A."/>
            <person name="Wiebenga A."/>
            <person name="Young D."/>
            <person name="Pisabarro A."/>
            <person name="Eastwood D.C."/>
            <person name="Martin F."/>
            <person name="Cullen D."/>
            <person name="Grigoriev I.V."/>
            <person name="Hibbett D.S."/>
        </authorList>
    </citation>
    <scope>NUCLEOTIDE SEQUENCE [LARGE SCALE GENOMIC DNA]</scope>
    <source>
        <strain evidence="5 6">DJM-731 SS1</strain>
    </source>
</reference>
<dbReference type="GO" id="GO:0050661">
    <property type="term" value="F:NADP binding"/>
    <property type="evidence" value="ECO:0007669"/>
    <property type="project" value="InterPro"/>
</dbReference>
<dbReference type="InterPro" id="IPR013328">
    <property type="entry name" value="6PGD_dom2"/>
</dbReference>
<dbReference type="InterPro" id="IPR029154">
    <property type="entry name" value="HIBADH-like_NADP-bd"/>
</dbReference>
<dbReference type="PANTHER" id="PTHR43580">
    <property type="entry name" value="OXIDOREDUCTASE GLYR1-RELATED"/>
    <property type="match status" value="1"/>
</dbReference>
<evidence type="ECO:0000313" key="5">
    <source>
        <dbReference type="EMBL" id="EJU02643.1"/>
    </source>
</evidence>
<dbReference type="Gene3D" id="1.10.1040.10">
    <property type="entry name" value="N-(1-d-carboxylethyl)-l-norvaline Dehydrogenase, domain 2"/>
    <property type="match status" value="1"/>
</dbReference>
<dbReference type="GeneID" id="63687556"/>
<dbReference type="SUPFAM" id="SSF48179">
    <property type="entry name" value="6-phosphogluconate dehydrogenase C-terminal domain-like"/>
    <property type="match status" value="1"/>
</dbReference>
<gene>
    <name evidence="5" type="ORF">DACRYDRAFT_21673</name>
</gene>
<keyword evidence="6" id="KW-1185">Reference proteome</keyword>
<comment type="similarity">
    <text evidence="1">Belongs to the HIBADH-related family. NP60 subfamily.</text>
</comment>
<dbReference type="AlphaFoldDB" id="M5GDR9"/>
<dbReference type="InterPro" id="IPR008927">
    <property type="entry name" value="6-PGluconate_DH-like_C_sf"/>
</dbReference>
<dbReference type="Pfam" id="PF03446">
    <property type="entry name" value="NAD_binding_2"/>
    <property type="match status" value="1"/>
</dbReference>
<dbReference type="EMBL" id="JH795861">
    <property type="protein sequence ID" value="EJU02643.1"/>
    <property type="molecule type" value="Genomic_DNA"/>
</dbReference>
<feature type="region of interest" description="Disordered" evidence="2">
    <location>
        <begin position="1"/>
        <end position="54"/>
    </location>
</feature>
<organism evidence="5 6">
    <name type="scientific">Dacryopinax primogenitus (strain DJM 731)</name>
    <name type="common">Brown rot fungus</name>
    <dbReference type="NCBI Taxonomy" id="1858805"/>
    <lineage>
        <taxon>Eukaryota</taxon>
        <taxon>Fungi</taxon>
        <taxon>Dikarya</taxon>
        <taxon>Basidiomycota</taxon>
        <taxon>Agaricomycotina</taxon>
        <taxon>Dacrymycetes</taxon>
        <taxon>Dacrymycetales</taxon>
        <taxon>Dacrymycetaceae</taxon>
        <taxon>Dacryopinax</taxon>
    </lineage>
</organism>
<sequence length="395" mass="43630">MSNEDNHIPRRPSFPTQQRLRPFTPSTPPDQPQPQRIPSSSSISDMAIPYSRPHTPSPHAPAYGFIGLGNMGYEMALNLSRSLPQGQTLTVYNRTLAKSERLAAAAGEGRIYIAQNVQEVVNRCYVILTSLGTDKAVEDTYDLLFEAHKVKEHQVSGQRVRSTIFIETSTIYPTLAAKLDSLCAQNPHRHFLMCPLFGPPAAAHSAQLILVLAGPRIAKKEVAYQLVPAIARKIIDVGENVERAASFKLIGNAMVLGTIEMLSESMTMAEKAGLGTDVFYSFIKDMFPAPSFIGYGHKLLHSEFDGSKGFAIEGGLKDAGHIRHLVEEKNCPMPMVDLAHQHMLTARAWDRERKRLGGERKWEEMDWSAMVIALRLAGGLDPLDPAAHTRAVLEE</sequence>
<dbReference type="RefSeq" id="XP_040629537.1">
    <property type="nucleotide sequence ID" value="XM_040772494.1"/>
</dbReference>
<dbReference type="GO" id="GO:0016491">
    <property type="term" value="F:oxidoreductase activity"/>
    <property type="evidence" value="ECO:0007669"/>
    <property type="project" value="InterPro"/>
</dbReference>
<evidence type="ECO:0000256" key="2">
    <source>
        <dbReference type="SAM" id="MobiDB-lite"/>
    </source>
</evidence>
<dbReference type="GO" id="GO:0051287">
    <property type="term" value="F:NAD binding"/>
    <property type="evidence" value="ECO:0007669"/>
    <property type="project" value="InterPro"/>
</dbReference>